<comment type="caution">
    <text evidence="2">The sequence shown here is derived from an EMBL/GenBank/DDBJ whole genome shotgun (WGS) entry which is preliminary data.</text>
</comment>
<keyword evidence="3" id="KW-1185">Reference proteome</keyword>
<evidence type="ECO:0000256" key="1">
    <source>
        <dbReference type="SAM" id="MobiDB-lite"/>
    </source>
</evidence>
<evidence type="ECO:0000313" key="2">
    <source>
        <dbReference type="EMBL" id="KAJ8472274.1"/>
    </source>
</evidence>
<reference evidence="2 3" key="1">
    <citation type="submission" date="2022-12" db="EMBL/GenBank/DDBJ databases">
        <title>Chromosome-scale assembly of the Ensete ventricosum genome.</title>
        <authorList>
            <person name="Dussert Y."/>
            <person name="Stocks J."/>
            <person name="Wendawek A."/>
            <person name="Woldeyes F."/>
            <person name="Nichols R.A."/>
            <person name="Borrell J.S."/>
        </authorList>
    </citation>
    <scope>NUCLEOTIDE SEQUENCE [LARGE SCALE GENOMIC DNA]</scope>
    <source>
        <strain evidence="3">cv. Maze</strain>
        <tissue evidence="2">Seeds</tissue>
    </source>
</reference>
<gene>
    <name evidence="2" type="ORF">OPV22_026617</name>
</gene>
<feature type="compositionally biased region" description="Low complexity" evidence="1">
    <location>
        <begin position="14"/>
        <end position="25"/>
    </location>
</feature>
<accession>A0AAV8Q705</accession>
<evidence type="ECO:0000313" key="3">
    <source>
        <dbReference type="Proteomes" id="UP001222027"/>
    </source>
</evidence>
<organism evidence="2 3">
    <name type="scientific">Ensete ventricosum</name>
    <name type="common">Abyssinian banana</name>
    <name type="synonym">Musa ensete</name>
    <dbReference type="NCBI Taxonomy" id="4639"/>
    <lineage>
        <taxon>Eukaryota</taxon>
        <taxon>Viridiplantae</taxon>
        <taxon>Streptophyta</taxon>
        <taxon>Embryophyta</taxon>
        <taxon>Tracheophyta</taxon>
        <taxon>Spermatophyta</taxon>
        <taxon>Magnoliopsida</taxon>
        <taxon>Liliopsida</taxon>
        <taxon>Zingiberales</taxon>
        <taxon>Musaceae</taxon>
        <taxon>Ensete</taxon>
    </lineage>
</organism>
<protein>
    <submittedName>
        <fullName evidence="2">Uncharacterized protein</fullName>
    </submittedName>
</protein>
<feature type="region of interest" description="Disordered" evidence="1">
    <location>
        <begin position="1"/>
        <end position="36"/>
    </location>
</feature>
<dbReference type="AlphaFoldDB" id="A0AAV8Q705"/>
<name>A0AAV8Q705_ENSVE</name>
<feature type="compositionally biased region" description="Basic residues" evidence="1">
    <location>
        <begin position="1"/>
        <end position="12"/>
    </location>
</feature>
<proteinExistence type="predicted"/>
<dbReference type="Proteomes" id="UP001222027">
    <property type="component" value="Unassembled WGS sequence"/>
</dbReference>
<dbReference type="EMBL" id="JAQQAF010000007">
    <property type="protein sequence ID" value="KAJ8472274.1"/>
    <property type="molecule type" value="Genomic_DNA"/>
</dbReference>
<sequence length="103" mass="11044">MARPGVARRGRRGGTSTPAPPTTVGRQTSSDSRGAEVAFPLKSHLKRAVEFFSSWPQGATVEGAQRRRDGIRKLLLTLLSLREASDGKKEGVADVRKKRGGGC</sequence>